<dbReference type="Proteomes" id="UP000629365">
    <property type="component" value="Unassembled WGS sequence"/>
</dbReference>
<organism evidence="6 7">
    <name type="scientific">Microbacterium murale</name>
    <dbReference type="NCBI Taxonomy" id="1081040"/>
    <lineage>
        <taxon>Bacteria</taxon>
        <taxon>Bacillati</taxon>
        <taxon>Actinomycetota</taxon>
        <taxon>Actinomycetes</taxon>
        <taxon>Micrococcales</taxon>
        <taxon>Microbacteriaceae</taxon>
        <taxon>Microbacterium</taxon>
    </lineage>
</organism>
<keyword evidence="7" id="KW-1185">Reference proteome</keyword>
<dbReference type="PANTHER" id="PTHR30055:SF234">
    <property type="entry name" value="HTH-TYPE TRANSCRIPTIONAL REGULATOR BETI"/>
    <property type="match status" value="1"/>
</dbReference>
<feature type="DNA-binding region" description="H-T-H motif" evidence="4">
    <location>
        <begin position="33"/>
        <end position="52"/>
    </location>
</feature>
<dbReference type="InterPro" id="IPR050109">
    <property type="entry name" value="HTH-type_TetR-like_transc_reg"/>
</dbReference>
<comment type="caution">
    <text evidence="6">The sequence shown here is derived from an EMBL/GenBank/DDBJ whole genome shotgun (WGS) entry which is preliminary data.</text>
</comment>
<keyword evidence="2 4" id="KW-0238">DNA-binding</keyword>
<dbReference type="EMBL" id="BMCM01000001">
    <property type="protein sequence ID" value="GGD65732.1"/>
    <property type="molecule type" value="Genomic_DNA"/>
</dbReference>
<dbReference type="InterPro" id="IPR023772">
    <property type="entry name" value="DNA-bd_HTH_TetR-type_CS"/>
</dbReference>
<dbReference type="RefSeq" id="WP_188435116.1">
    <property type="nucleotide sequence ID" value="NZ_BMCM01000001.1"/>
</dbReference>
<gene>
    <name evidence="6" type="ORF">GCM10007269_06220</name>
</gene>
<dbReference type="PROSITE" id="PS50977">
    <property type="entry name" value="HTH_TETR_2"/>
    <property type="match status" value="1"/>
</dbReference>
<dbReference type="InterPro" id="IPR009057">
    <property type="entry name" value="Homeodomain-like_sf"/>
</dbReference>
<evidence type="ECO:0000256" key="4">
    <source>
        <dbReference type="PROSITE-ProRule" id="PRU00335"/>
    </source>
</evidence>
<keyword evidence="1" id="KW-0805">Transcription regulation</keyword>
<evidence type="ECO:0000256" key="3">
    <source>
        <dbReference type="ARBA" id="ARBA00023163"/>
    </source>
</evidence>
<sequence length="203" mass="21956">MRPPRQQRSRQTWQSIVDAALIVLEREGLGGFTIAAVCAEADVAPTAIYARVSSKDELFAAVYESGNQALADDGLIFLDDERWESLTLDDAVDRAVEELMAIVSRRAGFLRAVVKIGGDDLDARRTGSERVAQLGEQFCHAILCGRTDGEVLATRAAAAFRLVYSALFFDAIHGEDFGAVVRVDDAERHAGLRAAAHALLAVP</sequence>
<protein>
    <recommendedName>
        <fullName evidence="5">HTH tetR-type domain-containing protein</fullName>
    </recommendedName>
</protein>
<dbReference type="PANTHER" id="PTHR30055">
    <property type="entry name" value="HTH-TYPE TRANSCRIPTIONAL REGULATOR RUTR"/>
    <property type="match status" value="1"/>
</dbReference>
<proteinExistence type="predicted"/>
<dbReference type="InterPro" id="IPR001647">
    <property type="entry name" value="HTH_TetR"/>
</dbReference>
<evidence type="ECO:0000256" key="1">
    <source>
        <dbReference type="ARBA" id="ARBA00023015"/>
    </source>
</evidence>
<accession>A0ABQ1RFX3</accession>
<reference evidence="7" key="1">
    <citation type="journal article" date="2019" name="Int. J. Syst. Evol. Microbiol.">
        <title>The Global Catalogue of Microorganisms (GCM) 10K type strain sequencing project: providing services to taxonomists for standard genome sequencing and annotation.</title>
        <authorList>
            <consortium name="The Broad Institute Genomics Platform"/>
            <consortium name="The Broad Institute Genome Sequencing Center for Infectious Disease"/>
            <person name="Wu L."/>
            <person name="Ma J."/>
        </authorList>
    </citation>
    <scope>NUCLEOTIDE SEQUENCE [LARGE SCALE GENOMIC DNA]</scope>
    <source>
        <strain evidence="7">CCM 7640</strain>
    </source>
</reference>
<dbReference type="Pfam" id="PF00440">
    <property type="entry name" value="TetR_N"/>
    <property type="match status" value="1"/>
</dbReference>
<feature type="domain" description="HTH tetR-type" evidence="5">
    <location>
        <begin position="10"/>
        <end position="70"/>
    </location>
</feature>
<dbReference type="Gene3D" id="1.10.357.10">
    <property type="entry name" value="Tetracycline Repressor, domain 2"/>
    <property type="match status" value="1"/>
</dbReference>
<dbReference type="PROSITE" id="PS01081">
    <property type="entry name" value="HTH_TETR_1"/>
    <property type="match status" value="1"/>
</dbReference>
<evidence type="ECO:0000256" key="2">
    <source>
        <dbReference type="ARBA" id="ARBA00023125"/>
    </source>
</evidence>
<evidence type="ECO:0000259" key="5">
    <source>
        <dbReference type="PROSITE" id="PS50977"/>
    </source>
</evidence>
<dbReference type="SUPFAM" id="SSF46689">
    <property type="entry name" value="Homeodomain-like"/>
    <property type="match status" value="1"/>
</dbReference>
<keyword evidence="3" id="KW-0804">Transcription</keyword>
<evidence type="ECO:0000313" key="7">
    <source>
        <dbReference type="Proteomes" id="UP000629365"/>
    </source>
</evidence>
<name>A0ABQ1RFX3_9MICO</name>
<evidence type="ECO:0000313" key="6">
    <source>
        <dbReference type="EMBL" id="GGD65732.1"/>
    </source>
</evidence>